<dbReference type="EMBL" id="FZOD01000008">
    <property type="protein sequence ID" value="SNS35438.1"/>
    <property type="molecule type" value="Genomic_DNA"/>
</dbReference>
<organism evidence="2 3">
    <name type="scientific">Streptosporangium subroseum</name>
    <dbReference type="NCBI Taxonomy" id="106412"/>
    <lineage>
        <taxon>Bacteria</taxon>
        <taxon>Bacillati</taxon>
        <taxon>Actinomycetota</taxon>
        <taxon>Actinomycetes</taxon>
        <taxon>Streptosporangiales</taxon>
        <taxon>Streptosporangiaceae</taxon>
        <taxon>Streptosporangium</taxon>
    </lineage>
</organism>
<accession>A0A239DU35</accession>
<evidence type="ECO:0000256" key="1">
    <source>
        <dbReference type="SAM" id="Phobius"/>
    </source>
</evidence>
<keyword evidence="3" id="KW-1185">Reference proteome</keyword>
<evidence type="ECO:0000313" key="2">
    <source>
        <dbReference type="EMBL" id="SNS35438.1"/>
    </source>
</evidence>
<protein>
    <recommendedName>
        <fullName evidence="4">Carbon monoxide dehydrogenase subunit G</fullName>
    </recommendedName>
</protein>
<dbReference type="InterPro" id="IPR023393">
    <property type="entry name" value="START-like_dom_sf"/>
</dbReference>
<dbReference type="PANTHER" id="PTHR38588:SF1">
    <property type="entry name" value="BLL0334 PROTEIN"/>
    <property type="match status" value="1"/>
</dbReference>
<dbReference type="CDD" id="cd07823">
    <property type="entry name" value="SRPBCC_5"/>
    <property type="match status" value="1"/>
</dbReference>
<dbReference type="InterPro" id="IPR010419">
    <property type="entry name" value="CO_DH_gsu"/>
</dbReference>
<evidence type="ECO:0000313" key="3">
    <source>
        <dbReference type="Proteomes" id="UP000198282"/>
    </source>
</evidence>
<evidence type="ECO:0008006" key="4">
    <source>
        <dbReference type="Google" id="ProtNLM"/>
    </source>
</evidence>
<feature type="transmembrane region" description="Helical" evidence="1">
    <location>
        <begin position="206"/>
        <end position="225"/>
    </location>
</feature>
<dbReference type="AlphaFoldDB" id="A0A239DU35"/>
<keyword evidence="1" id="KW-1133">Transmembrane helix</keyword>
<dbReference type="PANTHER" id="PTHR38588">
    <property type="entry name" value="BLL0334 PROTEIN"/>
    <property type="match status" value="1"/>
</dbReference>
<dbReference type="Proteomes" id="UP000198282">
    <property type="component" value="Unassembled WGS sequence"/>
</dbReference>
<dbReference type="RefSeq" id="WP_089207059.1">
    <property type="nucleotide sequence ID" value="NZ_FZOD01000008.1"/>
</dbReference>
<dbReference type="OrthoDB" id="9808623at2"/>
<proteinExistence type="predicted"/>
<dbReference type="Pfam" id="PF06240">
    <property type="entry name" value="COXG"/>
    <property type="match status" value="1"/>
</dbReference>
<keyword evidence="1" id="KW-0472">Membrane</keyword>
<dbReference type="Gene3D" id="3.30.530.20">
    <property type="match status" value="1"/>
</dbReference>
<name>A0A239DU35_9ACTN</name>
<dbReference type="SUPFAM" id="SSF55961">
    <property type="entry name" value="Bet v1-like"/>
    <property type="match status" value="1"/>
</dbReference>
<reference evidence="2 3" key="1">
    <citation type="submission" date="2017-06" db="EMBL/GenBank/DDBJ databases">
        <authorList>
            <person name="Kim H.J."/>
            <person name="Triplett B.A."/>
        </authorList>
    </citation>
    <scope>NUCLEOTIDE SEQUENCE [LARGE SCALE GENOMIC DNA]</scope>
    <source>
        <strain evidence="2 3">CGMCC 4.2132</strain>
    </source>
</reference>
<keyword evidence="1" id="KW-0812">Transmembrane</keyword>
<sequence length="226" mass="23310">MKIDNEFTVSVPIDQAWTVLTDLEGIAPCMPGAQLTGVDGDVHSGKVKIKVGPVVSEYAGTVRFVEKDDMNHRAVIDAKGRDSRGAGNASAVITAQLRADGTRTVVTVDTDLKISGRIAQFGNGMIKEISGKLLGQFVDCLEGKLAAGVPEAPAAVPEAPTTTAGSPGITQHVGDAQETSAQPVPAADAAPLDVMSIAGNSIYKRVLPVVVALVIVVAVVVYLVVS</sequence>
<gene>
    <name evidence="2" type="ORF">SAMN05216276_100848</name>
</gene>